<gene>
    <name evidence="1" type="ORF">PLOB_00033533</name>
</gene>
<name>A0ABN8P4C7_9CNID</name>
<organism evidence="1 2">
    <name type="scientific">Porites lobata</name>
    <dbReference type="NCBI Taxonomy" id="104759"/>
    <lineage>
        <taxon>Eukaryota</taxon>
        <taxon>Metazoa</taxon>
        <taxon>Cnidaria</taxon>
        <taxon>Anthozoa</taxon>
        <taxon>Hexacorallia</taxon>
        <taxon>Scleractinia</taxon>
        <taxon>Fungiina</taxon>
        <taxon>Poritidae</taxon>
        <taxon>Porites</taxon>
    </lineage>
</organism>
<accession>A0ABN8P4C7</accession>
<evidence type="ECO:0000313" key="1">
    <source>
        <dbReference type="EMBL" id="CAH3128850.1"/>
    </source>
</evidence>
<keyword evidence="2" id="KW-1185">Reference proteome</keyword>
<comment type="caution">
    <text evidence="1">The sequence shown here is derived from an EMBL/GenBank/DDBJ whole genome shotgun (WGS) entry which is preliminary data.</text>
</comment>
<dbReference type="EMBL" id="CALNXK010000045">
    <property type="protein sequence ID" value="CAH3128850.1"/>
    <property type="molecule type" value="Genomic_DNA"/>
</dbReference>
<feature type="non-terminal residue" evidence="1">
    <location>
        <position position="1"/>
    </location>
</feature>
<protein>
    <submittedName>
        <fullName evidence="1">Uncharacterized protein</fullName>
    </submittedName>
</protein>
<sequence length="68" mass="7992">VNSHTEKLSAYVDEFLRPLAQALPSHIRDTTDFIVRLKHLGRVPENSILRDIRLREFLGYKSNKRCTR</sequence>
<dbReference type="Proteomes" id="UP001159405">
    <property type="component" value="Unassembled WGS sequence"/>
</dbReference>
<proteinExistence type="predicted"/>
<evidence type="ECO:0000313" key="2">
    <source>
        <dbReference type="Proteomes" id="UP001159405"/>
    </source>
</evidence>
<reference evidence="1 2" key="1">
    <citation type="submission" date="2022-05" db="EMBL/GenBank/DDBJ databases">
        <authorList>
            <consortium name="Genoscope - CEA"/>
            <person name="William W."/>
        </authorList>
    </citation>
    <scope>NUCLEOTIDE SEQUENCE [LARGE SCALE GENOMIC DNA]</scope>
</reference>